<dbReference type="PROSITE" id="PS00463">
    <property type="entry name" value="ZN2_CY6_FUNGAL_1"/>
    <property type="match status" value="1"/>
</dbReference>
<dbReference type="CDD" id="cd00067">
    <property type="entry name" value="GAL4"/>
    <property type="match status" value="1"/>
</dbReference>
<dbReference type="CDD" id="cd12148">
    <property type="entry name" value="fungal_TF_MHR"/>
    <property type="match status" value="1"/>
</dbReference>
<dbReference type="GO" id="GO:0000978">
    <property type="term" value="F:RNA polymerase II cis-regulatory region sequence-specific DNA binding"/>
    <property type="evidence" value="ECO:0007669"/>
    <property type="project" value="TreeGrafter"/>
</dbReference>
<dbReference type="PANTHER" id="PTHR31944">
    <property type="entry name" value="HEME-RESPONSIVE ZINC FINGER TRANSCRIPTION FACTOR HAP1"/>
    <property type="match status" value="1"/>
</dbReference>
<dbReference type="PROSITE" id="PS50048">
    <property type="entry name" value="ZN2_CY6_FUNGAL_2"/>
    <property type="match status" value="1"/>
</dbReference>
<evidence type="ECO:0000256" key="5">
    <source>
        <dbReference type="ARBA" id="ARBA00023163"/>
    </source>
</evidence>
<dbReference type="Pfam" id="PF04082">
    <property type="entry name" value="Fungal_trans"/>
    <property type="match status" value="1"/>
</dbReference>
<sequence>MAEPERRRRRPAVSCSLCRRRKIRCNQETPCSNCIRSKSASCVYDNQSPRQAPRLAQRPKVHESLIPKDQASTTASNYSRSLDNSTSASTPASLSSVSNVDTIRAKIRELEAQLPRKIREFATPPPTIETSTSSIAGVFHLQRENRLPGQAHVVSSVLHKTRYFGQSHWINGLSLYLDVFHVLEPHVRDGTSEISAGIQRCKSLGRTIKSQRAPPLISPSTLDLGLPSKEVIDELVNCYLGTIETVYRILHVPTFKRDYEALWATNVERNKAFLIQLKLVLAIGAATYDECFSLRTSATRWVYEAQFWLSEPESKGRLSINYLQTNLLLIFAREAVGVEEGMNWVSAGALLRTAVYMGLHRDPSHHPKRATFVTEMRRRIWNSILEVNLQTSLYSGGPPFIDLKDFDTEPPDNFDDEQLLLESAEPRPRHVLTPVSVAIALRQTFAVRLAITRFLNNLDSKCTYADALRLDTEIREAHKMLSRTLQAWSSIPETQLTTPTLSQFATRLVDCVMRRFLSALHIPFFASSLHDPTFAFSRKVVIETSLKIWYSVCPSQIQTQTQTPASAIHSPSSVDTFSRFVICAAGFFRTSAMQASCIIAAELRAQLQEEESLSPSSVLARPDLLTVLEDSKTWALRCIAAGETNMKGYFCLCLMSAQTEGLMRRLSKEGIESLLADAAVASVKRCVPMLEDMAGGGRNEEYGIEGELLQGLEYPHAPGELVEGWNFTASEELLSYCGKDLRRIQDTDMRLDLGNTEPMSWLFDDETMQNMLL</sequence>
<dbReference type="GO" id="GO:0006351">
    <property type="term" value="P:DNA-templated transcription"/>
    <property type="evidence" value="ECO:0007669"/>
    <property type="project" value="InterPro"/>
</dbReference>
<dbReference type="Pfam" id="PF00172">
    <property type="entry name" value="Zn_clus"/>
    <property type="match status" value="1"/>
</dbReference>
<dbReference type="InterPro" id="IPR051430">
    <property type="entry name" value="Fungal_TF_Env_Response"/>
</dbReference>
<dbReference type="AlphaFoldDB" id="A0A1Y2AB84"/>
<dbReference type="SMART" id="SM00906">
    <property type="entry name" value="Fungal_trans"/>
    <property type="match status" value="1"/>
</dbReference>
<keyword evidence="6" id="KW-0539">Nucleus</keyword>
<keyword evidence="3" id="KW-0805">Transcription regulation</keyword>
<gene>
    <name evidence="9" type="ORF">BCR34DRAFT_471780</name>
</gene>
<evidence type="ECO:0000256" key="6">
    <source>
        <dbReference type="ARBA" id="ARBA00023242"/>
    </source>
</evidence>
<keyword evidence="10" id="KW-1185">Reference proteome</keyword>
<evidence type="ECO:0000256" key="2">
    <source>
        <dbReference type="ARBA" id="ARBA00022833"/>
    </source>
</evidence>
<evidence type="ECO:0000313" key="9">
    <source>
        <dbReference type="EMBL" id="ORY19557.1"/>
    </source>
</evidence>
<feature type="domain" description="Zn(2)-C6 fungal-type" evidence="8">
    <location>
        <begin position="14"/>
        <end position="44"/>
    </location>
</feature>
<dbReference type="STRING" id="1231657.A0A1Y2AB84"/>
<keyword evidence="5" id="KW-0804">Transcription</keyword>
<dbReference type="EMBL" id="MCFA01000002">
    <property type="protein sequence ID" value="ORY19557.1"/>
    <property type="molecule type" value="Genomic_DNA"/>
</dbReference>
<evidence type="ECO:0000313" key="10">
    <source>
        <dbReference type="Proteomes" id="UP000193144"/>
    </source>
</evidence>
<reference evidence="9 10" key="1">
    <citation type="submission" date="2016-07" db="EMBL/GenBank/DDBJ databases">
        <title>Pervasive Adenine N6-methylation of Active Genes in Fungi.</title>
        <authorList>
            <consortium name="DOE Joint Genome Institute"/>
            <person name="Mondo S.J."/>
            <person name="Dannebaum R.O."/>
            <person name="Kuo R.C."/>
            <person name="Labutti K."/>
            <person name="Haridas S."/>
            <person name="Kuo A."/>
            <person name="Salamov A."/>
            <person name="Ahrendt S.R."/>
            <person name="Lipzen A."/>
            <person name="Sullivan W."/>
            <person name="Andreopoulos W.B."/>
            <person name="Clum A."/>
            <person name="Lindquist E."/>
            <person name="Daum C."/>
            <person name="Ramamoorthy G.K."/>
            <person name="Gryganskyi A."/>
            <person name="Culley D."/>
            <person name="Magnuson J.K."/>
            <person name="James T.Y."/>
            <person name="O'Malley M.A."/>
            <person name="Stajich J.E."/>
            <person name="Spatafora J.W."/>
            <person name="Visel A."/>
            <person name="Grigoriev I.V."/>
        </authorList>
    </citation>
    <scope>NUCLEOTIDE SEQUENCE [LARGE SCALE GENOMIC DNA]</scope>
    <source>
        <strain evidence="9 10">CBS 115471</strain>
    </source>
</reference>
<keyword evidence="1" id="KW-0479">Metal-binding</keyword>
<evidence type="ECO:0000256" key="3">
    <source>
        <dbReference type="ARBA" id="ARBA00023015"/>
    </source>
</evidence>
<dbReference type="SUPFAM" id="SSF57701">
    <property type="entry name" value="Zn2/Cys6 DNA-binding domain"/>
    <property type="match status" value="1"/>
</dbReference>
<dbReference type="SMART" id="SM00066">
    <property type="entry name" value="GAL4"/>
    <property type="match status" value="1"/>
</dbReference>
<accession>A0A1Y2AB84</accession>
<dbReference type="GO" id="GO:0005634">
    <property type="term" value="C:nucleus"/>
    <property type="evidence" value="ECO:0007669"/>
    <property type="project" value="TreeGrafter"/>
</dbReference>
<feature type="compositionally biased region" description="Polar residues" evidence="7">
    <location>
        <begin position="70"/>
        <end position="83"/>
    </location>
</feature>
<evidence type="ECO:0000259" key="8">
    <source>
        <dbReference type="PROSITE" id="PS50048"/>
    </source>
</evidence>
<name>A0A1Y2AB84_9PLEO</name>
<feature type="compositionally biased region" description="Low complexity" evidence="7">
    <location>
        <begin position="84"/>
        <end position="95"/>
    </location>
</feature>
<proteinExistence type="predicted"/>
<dbReference type="OrthoDB" id="4337792at2759"/>
<dbReference type="Proteomes" id="UP000193144">
    <property type="component" value="Unassembled WGS sequence"/>
</dbReference>
<dbReference type="InterPro" id="IPR036864">
    <property type="entry name" value="Zn2-C6_fun-type_DNA-bd_sf"/>
</dbReference>
<dbReference type="InterPro" id="IPR007219">
    <property type="entry name" value="XnlR_reg_dom"/>
</dbReference>
<organism evidence="9 10">
    <name type="scientific">Clohesyomyces aquaticus</name>
    <dbReference type="NCBI Taxonomy" id="1231657"/>
    <lineage>
        <taxon>Eukaryota</taxon>
        <taxon>Fungi</taxon>
        <taxon>Dikarya</taxon>
        <taxon>Ascomycota</taxon>
        <taxon>Pezizomycotina</taxon>
        <taxon>Dothideomycetes</taxon>
        <taxon>Pleosporomycetidae</taxon>
        <taxon>Pleosporales</taxon>
        <taxon>Lindgomycetaceae</taxon>
        <taxon>Clohesyomyces</taxon>
    </lineage>
</organism>
<dbReference type="Gene3D" id="4.10.240.10">
    <property type="entry name" value="Zn(2)-C6 fungal-type DNA-binding domain"/>
    <property type="match status" value="1"/>
</dbReference>
<evidence type="ECO:0000256" key="7">
    <source>
        <dbReference type="SAM" id="MobiDB-lite"/>
    </source>
</evidence>
<dbReference type="GO" id="GO:0001228">
    <property type="term" value="F:DNA-binding transcription activator activity, RNA polymerase II-specific"/>
    <property type="evidence" value="ECO:0007669"/>
    <property type="project" value="TreeGrafter"/>
</dbReference>
<dbReference type="PANTHER" id="PTHR31944:SF131">
    <property type="entry name" value="HEME-RESPONSIVE ZINC FINGER TRANSCRIPTION FACTOR HAP1"/>
    <property type="match status" value="1"/>
</dbReference>
<evidence type="ECO:0000256" key="4">
    <source>
        <dbReference type="ARBA" id="ARBA00023125"/>
    </source>
</evidence>
<protein>
    <recommendedName>
        <fullName evidence="8">Zn(2)-C6 fungal-type domain-containing protein</fullName>
    </recommendedName>
</protein>
<comment type="caution">
    <text evidence="9">The sequence shown here is derived from an EMBL/GenBank/DDBJ whole genome shotgun (WGS) entry which is preliminary data.</text>
</comment>
<keyword evidence="2" id="KW-0862">Zinc</keyword>
<evidence type="ECO:0000256" key="1">
    <source>
        <dbReference type="ARBA" id="ARBA00022723"/>
    </source>
</evidence>
<dbReference type="GO" id="GO:0008270">
    <property type="term" value="F:zinc ion binding"/>
    <property type="evidence" value="ECO:0007669"/>
    <property type="project" value="InterPro"/>
</dbReference>
<dbReference type="InterPro" id="IPR001138">
    <property type="entry name" value="Zn2Cys6_DnaBD"/>
</dbReference>
<feature type="region of interest" description="Disordered" evidence="7">
    <location>
        <begin position="48"/>
        <end position="95"/>
    </location>
</feature>
<keyword evidence="4" id="KW-0238">DNA-binding</keyword>